<dbReference type="InterPro" id="IPR003593">
    <property type="entry name" value="AAA+_ATPase"/>
</dbReference>
<dbReference type="GO" id="GO:0015658">
    <property type="term" value="F:branched-chain amino acid transmembrane transporter activity"/>
    <property type="evidence" value="ECO:0007669"/>
    <property type="project" value="TreeGrafter"/>
</dbReference>
<dbReference type="GO" id="GO:0015807">
    <property type="term" value="P:L-amino acid transport"/>
    <property type="evidence" value="ECO:0007669"/>
    <property type="project" value="TreeGrafter"/>
</dbReference>
<dbReference type="PROSITE" id="PS50893">
    <property type="entry name" value="ABC_TRANSPORTER_2"/>
    <property type="match status" value="1"/>
</dbReference>
<dbReference type="GO" id="GO:0016887">
    <property type="term" value="F:ATP hydrolysis activity"/>
    <property type="evidence" value="ECO:0007669"/>
    <property type="project" value="InterPro"/>
</dbReference>
<name>A0A0F9UI58_9ZZZZ</name>
<accession>A0A0F9UI58</accession>
<evidence type="ECO:0000256" key="5">
    <source>
        <dbReference type="ARBA" id="ARBA00022970"/>
    </source>
</evidence>
<sequence>MPVGTVEGHGDADAAVLQIGGGPAGIAISIDGNGRRVACDPYLGSVEAVRGFSLEVGAGEMVGLAGRNGAGKTTVMRTIMGITKLTQGRLHFDGNDITGLEVHKRASLGIGYMPETRGLIPELTVEENILLPTWVTSVDGAARLKVVYEIMPELATMSDRKALLLSGGQQKMVALGRALTVGTRLLLLDEPFEGVAPALAQRLSDVISALKSDALSIVMSMSELTHSHTVLDHVWGIERGANVVAEAA</sequence>
<dbReference type="GO" id="GO:0005524">
    <property type="term" value="F:ATP binding"/>
    <property type="evidence" value="ECO:0007669"/>
    <property type="project" value="UniProtKB-KW"/>
</dbReference>
<dbReference type="SUPFAM" id="SSF52540">
    <property type="entry name" value="P-loop containing nucleoside triphosphate hydrolases"/>
    <property type="match status" value="1"/>
</dbReference>
<evidence type="ECO:0000259" key="6">
    <source>
        <dbReference type="PROSITE" id="PS50893"/>
    </source>
</evidence>
<evidence type="ECO:0000256" key="1">
    <source>
        <dbReference type="ARBA" id="ARBA00005417"/>
    </source>
</evidence>
<keyword evidence="5" id="KW-0029">Amino-acid transport</keyword>
<dbReference type="PANTHER" id="PTHR43820:SF4">
    <property type="entry name" value="HIGH-AFFINITY BRANCHED-CHAIN AMINO ACID TRANSPORT ATP-BINDING PROTEIN LIVF"/>
    <property type="match status" value="1"/>
</dbReference>
<dbReference type="InterPro" id="IPR052156">
    <property type="entry name" value="BCAA_Transport_ATP-bd_LivF"/>
</dbReference>
<dbReference type="PANTHER" id="PTHR43820">
    <property type="entry name" value="HIGH-AFFINITY BRANCHED-CHAIN AMINO ACID TRANSPORT ATP-BINDING PROTEIN LIVF"/>
    <property type="match status" value="1"/>
</dbReference>
<comment type="similarity">
    <text evidence="1">Belongs to the ABC transporter superfamily.</text>
</comment>
<dbReference type="Pfam" id="PF00005">
    <property type="entry name" value="ABC_tran"/>
    <property type="match status" value="1"/>
</dbReference>
<evidence type="ECO:0000256" key="4">
    <source>
        <dbReference type="ARBA" id="ARBA00022840"/>
    </source>
</evidence>
<evidence type="ECO:0000256" key="2">
    <source>
        <dbReference type="ARBA" id="ARBA00022448"/>
    </source>
</evidence>
<dbReference type="InterPro" id="IPR027417">
    <property type="entry name" value="P-loop_NTPase"/>
</dbReference>
<dbReference type="SMART" id="SM00382">
    <property type="entry name" value="AAA"/>
    <property type="match status" value="1"/>
</dbReference>
<dbReference type="Gene3D" id="3.40.50.300">
    <property type="entry name" value="P-loop containing nucleotide triphosphate hydrolases"/>
    <property type="match status" value="1"/>
</dbReference>
<gene>
    <name evidence="7" type="ORF">LCGC14_0202190</name>
</gene>
<dbReference type="AlphaFoldDB" id="A0A0F9UI58"/>
<keyword evidence="3" id="KW-0547">Nucleotide-binding</keyword>
<dbReference type="InterPro" id="IPR017871">
    <property type="entry name" value="ABC_transporter-like_CS"/>
</dbReference>
<dbReference type="EMBL" id="LAZR01000090">
    <property type="protein sequence ID" value="KKN92920.1"/>
    <property type="molecule type" value="Genomic_DNA"/>
</dbReference>
<evidence type="ECO:0000313" key="7">
    <source>
        <dbReference type="EMBL" id="KKN92920.1"/>
    </source>
</evidence>
<feature type="domain" description="ABC transporter" evidence="6">
    <location>
        <begin position="28"/>
        <end position="247"/>
    </location>
</feature>
<comment type="caution">
    <text evidence="7">The sequence shown here is derived from an EMBL/GenBank/DDBJ whole genome shotgun (WGS) entry which is preliminary data.</text>
</comment>
<dbReference type="PROSITE" id="PS00211">
    <property type="entry name" value="ABC_TRANSPORTER_1"/>
    <property type="match status" value="1"/>
</dbReference>
<dbReference type="InterPro" id="IPR003439">
    <property type="entry name" value="ABC_transporter-like_ATP-bd"/>
</dbReference>
<protein>
    <recommendedName>
        <fullName evidence="6">ABC transporter domain-containing protein</fullName>
    </recommendedName>
</protein>
<proteinExistence type="inferred from homology"/>
<keyword evidence="2" id="KW-0813">Transport</keyword>
<reference evidence="7" key="1">
    <citation type="journal article" date="2015" name="Nature">
        <title>Complex archaea that bridge the gap between prokaryotes and eukaryotes.</title>
        <authorList>
            <person name="Spang A."/>
            <person name="Saw J.H."/>
            <person name="Jorgensen S.L."/>
            <person name="Zaremba-Niedzwiedzka K."/>
            <person name="Martijn J."/>
            <person name="Lind A.E."/>
            <person name="van Eijk R."/>
            <person name="Schleper C."/>
            <person name="Guy L."/>
            <person name="Ettema T.J."/>
        </authorList>
    </citation>
    <scope>NUCLEOTIDE SEQUENCE</scope>
</reference>
<keyword evidence="4" id="KW-0067">ATP-binding</keyword>
<evidence type="ECO:0000256" key="3">
    <source>
        <dbReference type="ARBA" id="ARBA00022741"/>
    </source>
</evidence>
<organism evidence="7">
    <name type="scientific">marine sediment metagenome</name>
    <dbReference type="NCBI Taxonomy" id="412755"/>
    <lineage>
        <taxon>unclassified sequences</taxon>
        <taxon>metagenomes</taxon>
        <taxon>ecological metagenomes</taxon>
    </lineage>
</organism>